<keyword evidence="1" id="KW-1133">Transmembrane helix</keyword>
<feature type="transmembrane region" description="Helical" evidence="1">
    <location>
        <begin position="20"/>
        <end position="42"/>
    </location>
</feature>
<sequence length="370" mass="38529">MNAALRRNRRARLALRGVTLVELMIGVAIGLFLVTVMGAIFLGSKGSLRSQGHVARLQENARFSVNAISADLRMAGFRGCRGNGTASPVNNLLTTPTALLYNFGQGVWASHHTGSAWSPALPSGAGGLPSSVVPNSNGDVLTIRRSVGAGISLTAEMGSATADLTVTAGSPINKGDWLMVSDCTGAAVFQATNNTPGASGTIQHATGGSLTPGNTSASLAKTSAPTHTGIFLQDALVHRLATVTYFLAPSTRSGKTHLRSLWSHTVPSYDGSAQPQELVTGVERMLVRLGIDSSPATAGDGTVDAYTTADQVTDWSRVVTAQVELLLASTDDRVTSVAQPYVFDGTTTTPNDRRLRSVVSVTASVRNSLR</sequence>
<reference evidence="2" key="1">
    <citation type="submission" date="2022-04" db="EMBL/GenBank/DDBJ databases">
        <title>Whole genome sequence of Sphaerotilus sp. FB-5.</title>
        <authorList>
            <person name="Takeda M."/>
            <person name="Narihara S."/>
            <person name="Akimoto M."/>
            <person name="Akimoto R."/>
            <person name="Nishiyashiki S."/>
            <person name="Murakami T."/>
        </authorList>
    </citation>
    <scope>NUCLEOTIDE SEQUENCE</scope>
    <source>
        <strain evidence="2">FB-5</strain>
    </source>
</reference>
<protein>
    <submittedName>
        <fullName evidence="2">Pilus assembly protein PilW</fullName>
    </submittedName>
</protein>
<evidence type="ECO:0000313" key="3">
    <source>
        <dbReference type="Proteomes" id="UP001057498"/>
    </source>
</evidence>
<keyword evidence="1" id="KW-0472">Membrane</keyword>
<evidence type="ECO:0000313" key="2">
    <source>
        <dbReference type="EMBL" id="BDI04532.1"/>
    </source>
</evidence>
<dbReference type="PROSITE" id="PS00409">
    <property type="entry name" value="PROKAR_NTER_METHYL"/>
    <property type="match status" value="1"/>
</dbReference>
<gene>
    <name evidence="2" type="ORF">CATMQ487_15020</name>
</gene>
<dbReference type="EMBL" id="AP025730">
    <property type="protein sequence ID" value="BDI04532.1"/>
    <property type="molecule type" value="Genomic_DNA"/>
</dbReference>
<keyword evidence="1" id="KW-0812">Transmembrane</keyword>
<name>A0ABN6PJH5_9BURK</name>
<dbReference type="InterPro" id="IPR012902">
    <property type="entry name" value="N_methyl_site"/>
</dbReference>
<proteinExistence type="predicted"/>
<organism evidence="2 3">
    <name type="scientific">Sphaerotilus microaerophilus</name>
    <dbReference type="NCBI Taxonomy" id="2914710"/>
    <lineage>
        <taxon>Bacteria</taxon>
        <taxon>Pseudomonadati</taxon>
        <taxon>Pseudomonadota</taxon>
        <taxon>Betaproteobacteria</taxon>
        <taxon>Burkholderiales</taxon>
        <taxon>Sphaerotilaceae</taxon>
        <taxon>Sphaerotilus</taxon>
    </lineage>
</organism>
<accession>A0ABN6PJH5</accession>
<evidence type="ECO:0000256" key="1">
    <source>
        <dbReference type="SAM" id="Phobius"/>
    </source>
</evidence>
<dbReference type="Pfam" id="PF16074">
    <property type="entry name" value="PilW"/>
    <property type="match status" value="1"/>
</dbReference>
<dbReference type="RefSeq" id="WP_251972645.1">
    <property type="nucleotide sequence ID" value="NZ_AP025730.1"/>
</dbReference>
<keyword evidence="3" id="KW-1185">Reference proteome</keyword>
<dbReference type="InterPro" id="IPR032092">
    <property type="entry name" value="PilW"/>
</dbReference>
<dbReference type="Proteomes" id="UP001057498">
    <property type="component" value="Chromosome"/>
</dbReference>